<keyword evidence="2" id="KW-1185">Reference proteome</keyword>
<evidence type="ECO:0000313" key="1">
    <source>
        <dbReference type="EMBL" id="EHL32683.1"/>
    </source>
</evidence>
<reference evidence="1 2" key="1">
    <citation type="journal article" date="2011" name="BMC Genomics">
        <title>Insight into cross-talk between intra-amoebal pathogens.</title>
        <authorList>
            <person name="Gimenez G."/>
            <person name="Bertelli C."/>
            <person name="Moliner C."/>
            <person name="Robert C."/>
            <person name="Raoult D."/>
            <person name="Fournier P.E."/>
            <person name="Greub G."/>
        </authorList>
    </citation>
    <scope>NUCLEOTIDE SEQUENCE [LARGE SCALE GENOMIC DNA]</scope>
    <source>
        <strain evidence="1 2">LLAP12</strain>
    </source>
</reference>
<gene>
    <name evidence="1" type="ORF">LDG_5276</name>
</gene>
<name>G9EJB7_9GAMM</name>
<protein>
    <submittedName>
        <fullName evidence="1">Uncharacterized protein</fullName>
    </submittedName>
</protein>
<dbReference type="Proteomes" id="UP000002770">
    <property type="component" value="Unassembled WGS sequence"/>
</dbReference>
<dbReference type="HOGENOM" id="CLU_3062952_0_0_6"/>
<accession>G9EJB7</accession>
<dbReference type="InParanoid" id="G9EJB7"/>
<organism evidence="1 2">
    <name type="scientific">Legionella drancourtii LLAP12</name>
    <dbReference type="NCBI Taxonomy" id="658187"/>
    <lineage>
        <taxon>Bacteria</taxon>
        <taxon>Pseudomonadati</taxon>
        <taxon>Pseudomonadota</taxon>
        <taxon>Gammaproteobacteria</taxon>
        <taxon>Legionellales</taxon>
        <taxon>Legionellaceae</taxon>
        <taxon>Legionella</taxon>
    </lineage>
</organism>
<evidence type="ECO:0000313" key="2">
    <source>
        <dbReference type="Proteomes" id="UP000002770"/>
    </source>
</evidence>
<dbReference type="AlphaFoldDB" id="G9EJB7"/>
<sequence>MTCVHFNSDFAYEAIVGTNLNSFLLSHNAPNYACYTSPEKYIHYLSNMLNFGI</sequence>
<dbReference type="EMBL" id="JH413796">
    <property type="protein sequence ID" value="EHL32683.1"/>
    <property type="molecule type" value="Genomic_DNA"/>
</dbReference>
<dbReference type="STRING" id="658187.LDG_5276"/>
<proteinExistence type="predicted"/>